<dbReference type="InterPro" id="IPR036322">
    <property type="entry name" value="WD40_repeat_dom_sf"/>
</dbReference>
<dbReference type="PROSITE" id="PS50082">
    <property type="entry name" value="WD_REPEATS_2"/>
    <property type="match status" value="1"/>
</dbReference>
<dbReference type="PROSITE" id="PS50294">
    <property type="entry name" value="WD_REPEATS_REGION"/>
    <property type="match status" value="1"/>
</dbReference>
<feature type="repeat" description="WD" evidence="3">
    <location>
        <begin position="108"/>
        <end position="149"/>
    </location>
</feature>
<name>K5X852_PHACS</name>
<dbReference type="FunCoup" id="K5X852">
    <property type="interactions" value="164"/>
</dbReference>
<dbReference type="STRING" id="650164.K5X852"/>
<dbReference type="EMBL" id="JH930469">
    <property type="protein sequence ID" value="EKM59057.1"/>
    <property type="molecule type" value="Genomic_DNA"/>
</dbReference>
<gene>
    <name evidence="4" type="ORF">PHACADRAFT_249237</name>
</gene>
<dbReference type="HOGENOM" id="CLU_000288_57_36_1"/>
<dbReference type="Proteomes" id="UP000008370">
    <property type="component" value="Unassembled WGS sequence"/>
</dbReference>
<organism evidence="4 5">
    <name type="scientific">Phanerochaete carnosa (strain HHB-10118-sp)</name>
    <name type="common">White-rot fungus</name>
    <name type="synonym">Peniophora carnosa</name>
    <dbReference type="NCBI Taxonomy" id="650164"/>
    <lineage>
        <taxon>Eukaryota</taxon>
        <taxon>Fungi</taxon>
        <taxon>Dikarya</taxon>
        <taxon>Basidiomycota</taxon>
        <taxon>Agaricomycotina</taxon>
        <taxon>Agaricomycetes</taxon>
        <taxon>Polyporales</taxon>
        <taxon>Phanerochaetaceae</taxon>
        <taxon>Phanerochaete</taxon>
    </lineage>
</organism>
<dbReference type="PANTHER" id="PTHR19848">
    <property type="entry name" value="WD40 REPEAT PROTEIN"/>
    <property type="match status" value="1"/>
</dbReference>
<dbReference type="InParanoid" id="K5X852"/>
<dbReference type="RefSeq" id="XP_007391634.1">
    <property type="nucleotide sequence ID" value="XM_007391572.1"/>
</dbReference>
<dbReference type="KEGG" id="pco:PHACADRAFT_249237"/>
<dbReference type="OrthoDB" id="1367865at2759"/>
<dbReference type="PROSITE" id="PS00678">
    <property type="entry name" value="WD_REPEATS_1"/>
    <property type="match status" value="1"/>
</dbReference>
<sequence>MEGVISHEYNRTFARRIIIAPDLAKWPGITLDGAGRSEDGQVLIGPTKAEAQSFKMKRLAFIDSRDSSRLCKCFASSADGKLLAASFEGNDILVWRLSDGLLVQRLHHQGHTDEVSSLSFSPIDYTLVSGSNDKTAIVWNIQDGRVLLRLEGHNGPMKMVAYAPHGALISTHSVEGKYVEVWNATTGECLHTFSFDEEISKFAISADSSRLCAQKGESCLIYDLHTYKHIATLRHHVDEKLHWSISPQGDRIVTITRGEPGEIKIWSMVTGEDLLTINPPNDLSFNVAFFPDGAEILTTRKDSAATTYDSRTGQPRHVYSLPAEANCVAYSPNGNYLAFRPMFRPLQVYDTKSAALLAELEVGREQDAVMEIQFLSDSQTLVTRSDHGPLLLYNIRDVLRLR</sequence>
<dbReference type="AlphaFoldDB" id="K5X852"/>
<evidence type="ECO:0000256" key="2">
    <source>
        <dbReference type="ARBA" id="ARBA00022737"/>
    </source>
</evidence>
<dbReference type="InterPro" id="IPR001680">
    <property type="entry name" value="WD40_rpt"/>
</dbReference>
<evidence type="ECO:0000256" key="1">
    <source>
        <dbReference type="ARBA" id="ARBA00022574"/>
    </source>
</evidence>
<proteinExistence type="predicted"/>
<accession>K5X852</accession>
<evidence type="ECO:0000256" key="3">
    <source>
        <dbReference type="PROSITE-ProRule" id="PRU00221"/>
    </source>
</evidence>
<keyword evidence="5" id="KW-1185">Reference proteome</keyword>
<dbReference type="PANTHER" id="PTHR19848:SF8">
    <property type="entry name" value="F-BOX AND WD REPEAT DOMAIN CONTAINING 7"/>
    <property type="match status" value="1"/>
</dbReference>
<evidence type="ECO:0000313" key="5">
    <source>
        <dbReference type="Proteomes" id="UP000008370"/>
    </source>
</evidence>
<dbReference type="Gene3D" id="2.130.10.10">
    <property type="entry name" value="YVTN repeat-like/Quinoprotein amine dehydrogenase"/>
    <property type="match status" value="2"/>
</dbReference>
<evidence type="ECO:0000313" key="4">
    <source>
        <dbReference type="EMBL" id="EKM59057.1"/>
    </source>
</evidence>
<keyword evidence="1 3" id="KW-0853">WD repeat</keyword>
<dbReference type="SMART" id="SM00320">
    <property type="entry name" value="WD40"/>
    <property type="match status" value="5"/>
</dbReference>
<dbReference type="SUPFAM" id="SSF50978">
    <property type="entry name" value="WD40 repeat-like"/>
    <property type="match status" value="1"/>
</dbReference>
<dbReference type="Pfam" id="PF00400">
    <property type="entry name" value="WD40"/>
    <property type="match status" value="1"/>
</dbReference>
<protein>
    <submittedName>
        <fullName evidence="4">Uncharacterized protein</fullName>
    </submittedName>
</protein>
<reference evidence="4 5" key="1">
    <citation type="journal article" date="2012" name="BMC Genomics">
        <title>Comparative genomics of the white-rot fungi, Phanerochaete carnosa and P. chrysosporium, to elucidate the genetic basis of the distinct wood types they colonize.</title>
        <authorList>
            <person name="Suzuki H."/>
            <person name="MacDonald J."/>
            <person name="Syed K."/>
            <person name="Salamov A."/>
            <person name="Hori C."/>
            <person name="Aerts A."/>
            <person name="Henrissat B."/>
            <person name="Wiebenga A."/>
            <person name="vanKuyk P.A."/>
            <person name="Barry K."/>
            <person name="Lindquist E."/>
            <person name="LaButti K."/>
            <person name="Lapidus A."/>
            <person name="Lucas S."/>
            <person name="Coutinho P."/>
            <person name="Gong Y."/>
            <person name="Samejima M."/>
            <person name="Mahadevan R."/>
            <person name="Abou-Zaid M."/>
            <person name="de Vries R.P."/>
            <person name="Igarashi K."/>
            <person name="Yadav J.S."/>
            <person name="Grigoriev I.V."/>
            <person name="Master E.R."/>
        </authorList>
    </citation>
    <scope>NUCLEOTIDE SEQUENCE [LARGE SCALE GENOMIC DNA]</scope>
    <source>
        <strain evidence="4 5">HHB-10118-sp</strain>
    </source>
</reference>
<dbReference type="InterPro" id="IPR019775">
    <property type="entry name" value="WD40_repeat_CS"/>
</dbReference>
<dbReference type="InterPro" id="IPR015943">
    <property type="entry name" value="WD40/YVTN_repeat-like_dom_sf"/>
</dbReference>
<dbReference type="GeneID" id="18914612"/>
<keyword evidence="2" id="KW-0677">Repeat</keyword>